<evidence type="ECO:0000313" key="4">
    <source>
        <dbReference type="Proteomes" id="UP001617714"/>
    </source>
</evidence>
<evidence type="ECO:0000313" key="3">
    <source>
        <dbReference type="Proteomes" id="UP000464054"/>
    </source>
</evidence>
<evidence type="ECO:0000313" key="2">
    <source>
        <dbReference type="EMBL" id="QHQ26360.1"/>
    </source>
</evidence>
<reference evidence="1 4" key="3">
    <citation type="submission" date="2024-10" db="EMBL/GenBank/DDBJ databases">
        <authorList>
            <person name="Lu C.-H."/>
        </authorList>
    </citation>
    <scope>NUCLEOTIDE SEQUENCE [LARGE SCALE GENOMIC DNA]</scope>
    <source>
        <strain evidence="1 4">22QBSP01-2</strain>
    </source>
</reference>
<dbReference type="RefSeq" id="WP_161547109.1">
    <property type="nucleotide sequence ID" value="NZ_CP046377.1"/>
</dbReference>
<reference evidence="3" key="1">
    <citation type="submission" date="2019-11" db="EMBL/GenBank/DDBJ databases">
        <authorList>
            <person name="Jee S."/>
        </authorList>
    </citation>
    <scope>NUCLEOTIDE SEQUENCE [LARGE SCALE GENOMIC DNA]</scope>
    <source>
        <strain evidence="3">PZ1</strain>
    </source>
</reference>
<protein>
    <submittedName>
        <fullName evidence="1">DUF5347 domain-containing protein</fullName>
    </submittedName>
</protein>
<dbReference type="Proteomes" id="UP001617714">
    <property type="component" value="Unassembled WGS sequence"/>
</dbReference>
<keyword evidence="4" id="KW-1185">Reference proteome</keyword>
<proteinExistence type="predicted"/>
<reference evidence="2" key="2">
    <citation type="journal article" date="2022" name="Plant Pathol J">
        <title>Comparative Genomic Analysis of Pathogenic Factors of Pectobacterium Species Isolated in South Korea Using Whole-Genome Sequencing.</title>
        <authorList>
            <person name="Jee S."/>
            <person name="Kang I.J."/>
            <person name="Bak G."/>
            <person name="Kang S."/>
            <person name="Lee J."/>
            <person name="Heu S."/>
            <person name="Hwang I."/>
        </authorList>
    </citation>
    <scope>NUCLEOTIDE SEQUENCE</scope>
    <source>
        <strain evidence="2">PZ1</strain>
    </source>
</reference>
<dbReference type="Proteomes" id="UP000464054">
    <property type="component" value="Chromosome"/>
</dbReference>
<sequence>MANTEAARTVPLSIADRTDGLNHIAMLRGKHFHTNSEKEMCRFIDDLHDERFYDGNRKDRKSTHSDNMRVLSAIFELADIDKERHNLKFNELTTEEKAKLIKAMNKLKAVVSLFPKHLIL</sequence>
<dbReference type="EMBL" id="CP046377">
    <property type="protein sequence ID" value="QHQ26360.1"/>
    <property type="molecule type" value="Genomic_DNA"/>
</dbReference>
<dbReference type="EMBL" id="JBIXKD010000003">
    <property type="protein sequence ID" value="MFJ5320390.1"/>
    <property type="molecule type" value="Genomic_DNA"/>
</dbReference>
<dbReference type="InterPro" id="IPR035232">
    <property type="entry name" value="DUF5347"/>
</dbReference>
<accession>A0AAP9IJ53</accession>
<name>A0AAP9IJ53_9GAMM</name>
<gene>
    <name evidence="1" type="ORF">ACIPSN_03200</name>
    <name evidence="2" type="ORF">GMX10_21760</name>
</gene>
<evidence type="ECO:0000313" key="1">
    <source>
        <dbReference type="EMBL" id="MFJ5320390.1"/>
    </source>
</evidence>
<dbReference type="Pfam" id="PF17282">
    <property type="entry name" value="DUF5347"/>
    <property type="match status" value="1"/>
</dbReference>
<dbReference type="AlphaFoldDB" id="A0AAP9IJ53"/>
<organism evidence="2 3">
    <name type="scientific">Pectobacterium parvum</name>
    <dbReference type="NCBI Taxonomy" id="2778550"/>
    <lineage>
        <taxon>Bacteria</taxon>
        <taxon>Pseudomonadati</taxon>
        <taxon>Pseudomonadota</taxon>
        <taxon>Gammaproteobacteria</taxon>
        <taxon>Enterobacterales</taxon>
        <taxon>Pectobacteriaceae</taxon>
        <taxon>Pectobacterium</taxon>
    </lineage>
</organism>